<evidence type="ECO:0000256" key="2">
    <source>
        <dbReference type="ARBA" id="ARBA00022729"/>
    </source>
</evidence>
<dbReference type="STRING" id="1817892.AUK40_00140"/>
<gene>
    <name evidence="4" type="ORF">AUK40_00140</name>
</gene>
<sequence length="280" mass="31339">MQVIMMKRAYILLFFSCVAGLFILAGARALADGLDSIIPLTWVYRSGPPVQTEQTGSVQYAGYSLSHLRLPILMYHHIRDYPDQSDALAVSLSVPVDRFAEQLDFIQEQGYQTVVFADVLDGTVPPKAVMLTFDDGYDDFYTSAYPELEKRGMMAVLYLIGDRLGTGGYLTTSQVKEMVSHGIEVGSHTMSHPDLRDLENERLRREIEDSKSFLQDGLGTTVWSFCYPSGRYNDTVTAEVQEAGYRFAVTTHNGAVDFTQPLELARYRVGSATDIEAWLK</sequence>
<dbReference type="CDD" id="cd10918">
    <property type="entry name" value="CE4_NodB_like_5s_6s"/>
    <property type="match status" value="1"/>
</dbReference>
<dbReference type="Pfam" id="PF01522">
    <property type="entry name" value="Polysacc_deac_1"/>
    <property type="match status" value="1"/>
</dbReference>
<dbReference type="PANTHER" id="PTHR34216:SF3">
    <property type="entry name" value="POLY-BETA-1,6-N-ACETYL-D-GLUCOSAMINE N-DEACETYLASE"/>
    <property type="match status" value="1"/>
</dbReference>
<evidence type="ECO:0000313" key="5">
    <source>
        <dbReference type="Proteomes" id="UP000183245"/>
    </source>
</evidence>
<dbReference type="InterPro" id="IPR051398">
    <property type="entry name" value="Polysacch_Deacetylase"/>
</dbReference>
<dbReference type="GO" id="GO:0005975">
    <property type="term" value="P:carbohydrate metabolic process"/>
    <property type="evidence" value="ECO:0007669"/>
    <property type="project" value="InterPro"/>
</dbReference>
<comment type="subcellular location">
    <subcellularLocation>
        <location evidence="1">Secreted</location>
    </subcellularLocation>
</comment>
<dbReference type="Proteomes" id="UP000183245">
    <property type="component" value="Unassembled WGS sequence"/>
</dbReference>
<reference evidence="4 5" key="1">
    <citation type="journal article" date="2016" name="Environ. Microbiol.">
        <title>Genomic resolution of a cold subsurface aquifer community provides metabolic insights for novel microbes adapted to high CO concentrations.</title>
        <authorList>
            <person name="Probst A.J."/>
            <person name="Castelle C.J."/>
            <person name="Singh A."/>
            <person name="Brown C.T."/>
            <person name="Anantharaman K."/>
            <person name="Sharon I."/>
            <person name="Hug L.A."/>
            <person name="Burstein D."/>
            <person name="Emerson J.B."/>
            <person name="Thomas B.C."/>
            <person name="Banfield J.F."/>
        </authorList>
    </citation>
    <scope>NUCLEOTIDE SEQUENCE [LARGE SCALE GENOMIC DNA]</scope>
    <source>
        <strain evidence="4">CG2_30_54_11</strain>
    </source>
</reference>
<dbReference type="GO" id="GO:0005576">
    <property type="term" value="C:extracellular region"/>
    <property type="evidence" value="ECO:0007669"/>
    <property type="project" value="UniProtKB-SubCell"/>
</dbReference>
<dbReference type="PANTHER" id="PTHR34216">
    <property type="match status" value="1"/>
</dbReference>
<comment type="caution">
    <text evidence="4">The sequence shown here is derived from an EMBL/GenBank/DDBJ whole genome shotgun (WGS) entry which is preliminary data.</text>
</comment>
<dbReference type="InterPro" id="IPR011330">
    <property type="entry name" value="Glyco_hydro/deAcase_b/a-brl"/>
</dbReference>
<evidence type="ECO:0000259" key="3">
    <source>
        <dbReference type="PROSITE" id="PS51677"/>
    </source>
</evidence>
<evidence type="ECO:0000313" key="4">
    <source>
        <dbReference type="EMBL" id="OIQ00519.1"/>
    </source>
</evidence>
<name>A0A1J5J7J8_9BACT</name>
<proteinExistence type="predicted"/>
<dbReference type="Gene3D" id="3.20.20.370">
    <property type="entry name" value="Glycoside hydrolase/deacetylase"/>
    <property type="match status" value="1"/>
</dbReference>
<dbReference type="PROSITE" id="PS51677">
    <property type="entry name" value="NODB"/>
    <property type="match status" value="1"/>
</dbReference>
<organism evidence="4 5">
    <name type="scientific">Candidatus Wirthbacteria bacterium CG2_30_54_11</name>
    <dbReference type="NCBI Taxonomy" id="1817892"/>
    <lineage>
        <taxon>Bacteria</taxon>
        <taxon>Candidatus Wirthbacteria</taxon>
    </lineage>
</organism>
<feature type="domain" description="NodB homology" evidence="3">
    <location>
        <begin position="127"/>
        <end position="280"/>
    </location>
</feature>
<accession>A0A1J5J7J8</accession>
<dbReference type="EMBL" id="MNZT01000002">
    <property type="protein sequence ID" value="OIQ00519.1"/>
    <property type="molecule type" value="Genomic_DNA"/>
</dbReference>
<dbReference type="InterPro" id="IPR002509">
    <property type="entry name" value="NODB_dom"/>
</dbReference>
<protein>
    <recommendedName>
        <fullName evidence="3">NodB homology domain-containing protein</fullName>
    </recommendedName>
</protein>
<dbReference type="GO" id="GO:0016810">
    <property type="term" value="F:hydrolase activity, acting on carbon-nitrogen (but not peptide) bonds"/>
    <property type="evidence" value="ECO:0007669"/>
    <property type="project" value="InterPro"/>
</dbReference>
<dbReference type="SUPFAM" id="SSF88713">
    <property type="entry name" value="Glycoside hydrolase/deacetylase"/>
    <property type="match status" value="1"/>
</dbReference>
<evidence type="ECO:0000256" key="1">
    <source>
        <dbReference type="ARBA" id="ARBA00004613"/>
    </source>
</evidence>
<dbReference type="AlphaFoldDB" id="A0A1J5J7J8"/>
<keyword evidence="2" id="KW-0732">Signal</keyword>